<dbReference type="AlphaFoldDB" id="N1RYQ4"/>
<dbReference type="OrthoDB" id="3360610at2759"/>
<keyword evidence="3" id="KW-1185">Reference proteome</keyword>
<feature type="domain" description="VOC" evidence="1">
    <location>
        <begin position="165"/>
        <end position="295"/>
    </location>
</feature>
<accession>N1RYQ4</accession>
<evidence type="ECO:0000313" key="2">
    <source>
        <dbReference type="EMBL" id="EMT69397.1"/>
    </source>
</evidence>
<evidence type="ECO:0000313" key="3">
    <source>
        <dbReference type="Proteomes" id="UP000016929"/>
    </source>
</evidence>
<gene>
    <name evidence="2" type="ORF">FOC4_g10001352</name>
</gene>
<dbReference type="Proteomes" id="UP000016929">
    <property type="component" value="Unassembled WGS sequence"/>
</dbReference>
<reference evidence="3" key="2">
    <citation type="journal article" date="2014" name="PLoS ONE">
        <title>Genome and Transcriptome Analysis of the Fungal Pathogen Fusarium oxysporum f. sp. cubense Causing Banana Vascular Wilt Disease.</title>
        <authorList>
            <person name="Guo L."/>
            <person name="Han L."/>
            <person name="Yang L."/>
            <person name="Zeng H."/>
            <person name="Fan D."/>
            <person name="Zhu Y."/>
            <person name="Feng Y."/>
            <person name="Wang G."/>
            <person name="Peng C."/>
            <person name="Jiang X."/>
            <person name="Zhou D."/>
            <person name="Ni P."/>
            <person name="Liang C."/>
            <person name="Liu L."/>
            <person name="Wang J."/>
            <person name="Mao C."/>
            <person name="Fang X."/>
            <person name="Peng M."/>
            <person name="Huang J."/>
        </authorList>
    </citation>
    <scope>NUCLEOTIDE SEQUENCE [LARGE SCALE GENOMIC DNA]</scope>
    <source>
        <strain evidence="3">race 4</strain>
    </source>
</reference>
<evidence type="ECO:0000259" key="1">
    <source>
        <dbReference type="PROSITE" id="PS51819"/>
    </source>
</evidence>
<dbReference type="Gene3D" id="3.10.180.10">
    <property type="entry name" value="2,3-Dihydroxybiphenyl 1,2-Dioxygenase, domain 1"/>
    <property type="match status" value="2"/>
</dbReference>
<dbReference type="SUPFAM" id="SSF54593">
    <property type="entry name" value="Glyoxalase/Bleomycin resistance protein/Dihydroxybiphenyl dioxygenase"/>
    <property type="match status" value="1"/>
</dbReference>
<organism evidence="2 3">
    <name type="scientific">Fusarium oxysporum f. sp. cubense (strain race 4)</name>
    <name type="common">Panama disease fungus</name>
    <dbReference type="NCBI Taxonomy" id="2502994"/>
    <lineage>
        <taxon>Eukaryota</taxon>
        <taxon>Fungi</taxon>
        <taxon>Dikarya</taxon>
        <taxon>Ascomycota</taxon>
        <taxon>Pezizomycotina</taxon>
        <taxon>Sordariomycetes</taxon>
        <taxon>Hypocreomycetidae</taxon>
        <taxon>Hypocreales</taxon>
        <taxon>Nectriaceae</taxon>
        <taxon>Fusarium</taxon>
        <taxon>Fusarium oxysporum species complex</taxon>
    </lineage>
</organism>
<reference evidence="3" key="1">
    <citation type="submission" date="2012-09" db="EMBL/GenBank/DDBJ databases">
        <title>Genome sequencing and comparative transcriptomics of race 1 and race 4 of banana pathogen: Fusarium oxysporum f. sp. cubense.</title>
        <authorList>
            <person name="Fang X."/>
            <person name="Huang J."/>
        </authorList>
    </citation>
    <scope>NUCLEOTIDE SEQUENCE [LARGE SCALE GENOMIC DNA]</scope>
    <source>
        <strain evidence="3">race 4</strain>
    </source>
</reference>
<protein>
    <submittedName>
        <fullName evidence="2">Metapyrocatechase 2</fullName>
    </submittedName>
</protein>
<dbReference type="HOGENOM" id="CLU_052361_0_1_1"/>
<sequence>MDSTTQPEIQLDRLLYTQYQHHNLEQANRFFIDFGFKPVKQSANLIFYRGFGKHPFIYVAERSPDNVKRFVGGGWLVSSKKDLEVASQLPGASYIEDSTAPGGGQFVDVKDPNGINVRLLFGVTLRAEDEQKEEEPKPVVMNNRNEKPRKREFQRFDNGPSRVHKLGHYGLVVDRSQFETTVAWYLSTFNLTETDSLFDKASGKDMMTFMHIDKGKEFTDHHSFFIQSPPEPVKNCRPHHSSFEVDNMDSQTMGHYHLQGQGWTNCWGIGRHLLGSQIFDYWFDPSGNIVKHYSDGDIVNCETTVPKEPAAPDTMAVWGPNVTLAFLTTRMEDIKKGVAASAVEQDAVAS</sequence>
<dbReference type="InterPro" id="IPR029068">
    <property type="entry name" value="Glyas_Bleomycin-R_OHBP_Dase"/>
</dbReference>
<proteinExistence type="predicted"/>
<dbReference type="InterPro" id="IPR037523">
    <property type="entry name" value="VOC_core"/>
</dbReference>
<dbReference type="EMBL" id="KB726397">
    <property type="protein sequence ID" value="EMT69397.1"/>
    <property type="molecule type" value="Genomic_DNA"/>
</dbReference>
<dbReference type="PROSITE" id="PS51819">
    <property type="entry name" value="VOC"/>
    <property type="match status" value="1"/>
</dbReference>
<name>N1RYQ4_FUSC4</name>